<dbReference type="InterPro" id="IPR040521">
    <property type="entry name" value="KDZ"/>
</dbReference>
<dbReference type="AlphaFoldDB" id="A0A7M5XCM0"/>
<dbReference type="Pfam" id="PF18758">
    <property type="entry name" value="KDZ"/>
    <property type="match status" value="1"/>
</dbReference>
<keyword evidence="4" id="KW-1185">Reference proteome</keyword>
<dbReference type="InterPro" id="IPR040564">
    <property type="entry name" value="CxC3-like"/>
</dbReference>
<feature type="compositionally biased region" description="Acidic residues" evidence="1">
    <location>
        <begin position="962"/>
        <end position="980"/>
    </location>
</feature>
<feature type="domain" description="CxC3 like cysteine cluster" evidence="2">
    <location>
        <begin position="245"/>
        <end position="349"/>
    </location>
</feature>
<reference evidence="3" key="1">
    <citation type="submission" date="2021-01" db="UniProtKB">
        <authorList>
            <consortium name="EnsemblMetazoa"/>
        </authorList>
    </citation>
    <scope>IDENTIFICATION</scope>
</reference>
<organism evidence="3 4">
    <name type="scientific">Clytia hemisphaerica</name>
    <dbReference type="NCBI Taxonomy" id="252671"/>
    <lineage>
        <taxon>Eukaryota</taxon>
        <taxon>Metazoa</taxon>
        <taxon>Cnidaria</taxon>
        <taxon>Hydrozoa</taxon>
        <taxon>Hydroidolina</taxon>
        <taxon>Leptothecata</taxon>
        <taxon>Obeliida</taxon>
        <taxon>Clytiidae</taxon>
        <taxon>Clytia</taxon>
    </lineage>
</organism>
<dbReference type="OrthoDB" id="5988971at2759"/>
<dbReference type="Proteomes" id="UP000594262">
    <property type="component" value="Unplaced"/>
</dbReference>
<protein>
    <recommendedName>
        <fullName evidence="2">CxC3 like cysteine cluster domain-containing protein</fullName>
    </recommendedName>
</protein>
<dbReference type="PANTHER" id="PTHR33104:SF2">
    <property type="entry name" value="CXC3 LIKE CYSTEINE CLUSTER DOMAIN-CONTAINING PROTEIN"/>
    <property type="match status" value="1"/>
</dbReference>
<evidence type="ECO:0000259" key="2">
    <source>
        <dbReference type="Pfam" id="PF18804"/>
    </source>
</evidence>
<dbReference type="Pfam" id="PF18804">
    <property type="entry name" value="CxC3"/>
    <property type="match status" value="1"/>
</dbReference>
<sequence length="980" mass="113370">MADGYNEEEKNVNEFTACHGSYPSKYQEAAVNLMAEIYHNHANHSKSKSKKKSESVLEKRRCPYTGKIIPRNPSRPRTAKGAKKTTEALLRSTVQDIHSQEHFPSDPIEPPFRAPVIPEVHSTEAIRQFIEMLCNMGKPKRKRKTWFARSQATQEEWSRKRNSIWTVMLANQELDEICNVCKERPAKIQCQDCVLNSLCFVCDDVVHTSEPCHDRIFQGKKLLPLDSIDEGNNIIPTNRFPKLNCFRCTVCGSSETVKKVGHESVVLITLEGRFDLQRYTVLCKDCSGEVDPFTLGVLLKSGYWPGSPNSVNYFISEKVFRLWDKFRKYMPGSSETSFLKTLNAISEDNGRKATIDPICFGQSFKEWCFWINRKDVIQEKYWNECPACAIYQHSCHVDGNCKLYRYKRAKRKRSTFYEDQFIYRNPVVASFIDDLYGTKKRTSCEDSQCGGVWTAAKNSKRKLDKLDETGLDVVTCRHVIAQKALNMFQGELFGYPMFLLTNFMVQRNITYCFADVMCKLWPFVVRNEPFLQDKIKPALSVMHAKGHALECQVIWSGEWIDGTARSTGEETEQLFSYLSRTGNTTKHQSPENREETLTELAFHWNKIKITRIVFDLKKRYIKNEKMISLVSSSKQIEDEEEIKQWRLDIQQQALGYKPANVRSLLPMEKVLLLHENLRLPSHFETIDALFFPKTIPKGKYYRLLEFDKKDQKEELARIQEETTSSALKAAHKSLCSDVWLPIIQKSIEHSFTTKVVLGSRVKSADTSKKRRLAQGKVAKVNKEQFKYFEDYFGVSGTRSSPLQIRNLIDGNFPWKSFITESLAVDRHSQVEQWQKKQHGLEERTLLVMEMRNTLQFFHDKMTKLMADSKSIEAEIVGLMEGGEDYNEVEVRAKKGMLSLKKEGIDYYRGFLEDGLEKFLPIIDPNGLGLYSELLNYETDSEKDDEYDHDEEVLDGIQMEEYFSGEEDDYEQSDGENDDEE</sequence>
<dbReference type="RefSeq" id="XP_066933192.1">
    <property type="nucleotide sequence ID" value="XM_067077091.1"/>
</dbReference>
<name>A0A7M5XCM0_9CNID</name>
<proteinExistence type="predicted"/>
<feature type="region of interest" description="Disordered" evidence="1">
    <location>
        <begin position="959"/>
        <end position="980"/>
    </location>
</feature>
<evidence type="ECO:0000313" key="4">
    <source>
        <dbReference type="Proteomes" id="UP000594262"/>
    </source>
</evidence>
<dbReference type="PANTHER" id="PTHR33104">
    <property type="entry name" value="SI:DKEY-29D5.2"/>
    <property type="match status" value="1"/>
</dbReference>
<evidence type="ECO:0000313" key="3">
    <source>
        <dbReference type="EnsemblMetazoa" id="CLYHEMP021198.1"/>
    </source>
</evidence>
<dbReference type="EnsemblMetazoa" id="CLYHEMT021198.1">
    <property type="protein sequence ID" value="CLYHEMP021198.1"/>
    <property type="gene ID" value="CLYHEMG021198"/>
</dbReference>
<dbReference type="GeneID" id="136820850"/>
<accession>A0A7M5XCM0</accession>
<evidence type="ECO:0000256" key="1">
    <source>
        <dbReference type="SAM" id="MobiDB-lite"/>
    </source>
</evidence>